<organism evidence="1">
    <name type="scientific">Ectopseudomonas oleovorans</name>
    <name type="common">Pseudomonas oleovorans</name>
    <dbReference type="NCBI Taxonomy" id="301"/>
    <lineage>
        <taxon>Bacteria</taxon>
        <taxon>Pseudomonadati</taxon>
        <taxon>Pseudomonadota</taxon>
        <taxon>Gammaproteobacteria</taxon>
        <taxon>Pseudomonadales</taxon>
        <taxon>Pseudomonadaceae</taxon>
        <taxon>Ectopseudomonas</taxon>
    </lineage>
</organism>
<accession>A0A653AXL2</accession>
<protein>
    <submittedName>
        <fullName evidence="1">Uncharacterized protein</fullName>
    </submittedName>
</protein>
<reference evidence="1" key="1">
    <citation type="submission" date="2018-11" db="EMBL/GenBank/DDBJ databases">
        <authorList>
            <consortium name="Genoscope - CEA"/>
            <person name="William W."/>
        </authorList>
    </citation>
    <scope>NUCLEOTIDE SEQUENCE [LARGE SCALE GENOMIC DNA]</scope>
    <source>
        <strain evidence="1">T9AD</strain>
    </source>
</reference>
<evidence type="ECO:0000313" key="1">
    <source>
        <dbReference type="EMBL" id="VDN61110.1"/>
    </source>
</evidence>
<dbReference type="EMBL" id="LR130779">
    <property type="protein sequence ID" value="VDN61110.1"/>
    <property type="molecule type" value="Genomic_DNA"/>
</dbReference>
<gene>
    <name evidence="1" type="ORF">POT9AD_0114</name>
</gene>
<sequence>MRTAGGPRLLSRAGRNGLWFRVPSVTIVGFGADRLLRHDARHTHPCLGPRAPLPA</sequence>
<name>A0A653AXL2_ECTOL</name>
<proteinExistence type="predicted"/>
<dbReference type="AlphaFoldDB" id="A0A653AXL2"/>